<protein>
    <submittedName>
        <fullName evidence="1">Uncharacterized protein</fullName>
    </submittedName>
</protein>
<proteinExistence type="predicted"/>
<dbReference type="AlphaFoldDB" id="A0A3N0Y052"/>
<dbReference type="Proteomes" id="UP000281406">
    <property type="component" value="Unassembled WGS sequence"/>
</dbReference>
<evidence type="ECO:0000313" key="2">
    <source>
        <dbReference type="Proteomes" id="UP000281406"/>
    </source>
</evidence>
<keyword evidence="2" id="KW-1185">Reference proteome</keyword>
<gene>
    <name evidence="1" type="ORF">DPX16_4650</name>
</gene>
<dbReference type="EMBL" id="RJVU01055667">
    <property type="protein sequence ID" value="ROK76645.1"/>
    <property type="molecule type" value="Genomic_DNA"/>
</dbReference>
<comment type="caution">
    <text evidence="1">The sequence shown here is derived from an EMBL/GenBank/DDBJ whole genome shotgun (WGS) entry which is preliminary data.</text>
</comment>
<name>A0A3N0Y052_ANAGA</name>
<reference evidence="1 2" key="1">
    <citation type="submission" date="2018-10" db="EMBL/GenBank/DDBJ databases">
        <title>Genome assembly for a Yunnan-Guizhou Plateau 3E fish, Anabarilius grahami (Regan), and its evolutionary and genetic applications.</title>
        <authorList>
            <person name="Jiang W."/>
        </authorList>
    </citation>
    <scope>NUCLEOTIDE SEQUENCE [LARGE SCALE GENOMIC DNA]</scope>
    <source>
        <strain evidence="1">AG-KIZ</strain>
        <tissue evidence="1">Muscle</tissue>
    </source>
</reference>
<organism evidence="1 2">
    <name type="scientific">Anabarilius grahami</name>
    <name type="common">Kanglang fish</name>
    <name type="synonym">Barilius grahami</name>
    <dbReference type="NCBI Taxonomy" id="495550"/>
    <lineage>
        <taxon>Eukaryota</taxon>
        <taxon>Metazoa</taxon>
        <taxon>Chordata</taxon>
        <taxon>Craniata</taxon>
        <taxon>Vertebrata</taxon>
        <taxon>Euteleostomi</taxon>
        <taxon>Actinopterygii</taxon>
        <taxon>Neopterygii</taxon>
        <taxon>Teleostei</taxon>
        <taxon>Ostariophysi</taxon>
        <taxon>Cypriniformes</taxon>
        <taxon>Xenocyprididae</taxon>
        <taxon>Xenocypridinae</taxon>
        <taxon>Xenocypridinae incertae sedis</taxon>
        <taxon>Anabarilius</taxon>
    </lineage>
</organism>
<accession>A0A3N0Y052</accession>
<evidence type="ECO:0000313" key="1">
    <source>
        <dbReference type="EMBL" id="ROK76645.1"/>
    </source>
</evidence>
<sequence length="102" mass="11415">MNGPEVCDRSCAEVKKFSTDDTLLCVSDTSGRHMPTLSHWLSQLFCSSWTKLNQLGCWRLMKDSAAGLLNCLNLFQDEDFDCKDIRAHLLPATGGDQDLCIM</sequence>